<dbReference type="PANTHER" id="PTHR28291:SF1">
    <property type="entry name" value="CTD KINASE SUBUNIT GAMMA"/>
    <property type="match status" value="1"/>
</dbReference>
<gene>
    <name evidence="3" type="ORF">CVT24_009670</name>
</gene>
<dbReference type="GO" id="GO:0070692">
    <property type="term" value="C:CTDK-1 complex"/>
    <property type="evidence" value="ECO:0007669"/>
    <property type="project" value="InterPro"/>
</dbReference>
<dbReference type="Pfam" id="PF12243">
    <property type="entry name" value="CTK3"/>
    <property type="match status" value="1"/>
</dbReference>
<name>A0A409Y9U3_9AGAR</name>
<comment type="caution">
    <text evidence="3">The sequence shown here is derived from an EMBL/GenBank/DDBJ whole genome shotgun (WGS) entry which is preliminary data.</text>
</comment>
<dbReference type="Pfam" id="PF12350">
    <property type="entry name" value="CTK3_C"/>
    <property type="match status" value="1"/>
</dbReference>
<dbReference type="Gene3D" id="1.25.40.90">
    <property type="match status" value="1"/>
</dbReference>
<feature type="domain" description="CID" evidence="2">
    <location>
        <begin position="1"/>
        <end position="146"/>
    </location>
</feature>
<dbReference type="STRING" id="181874.A0A409Y9U3"/>
<dbReference type="OrthoDB" id="21266at2759"/>
<keyword evidence="4" id="KW-1185">Reference proteome</keyword>
<reference evidence="3 4" key="1">
    <citation type="journal article" date="2018" name="Evol. Lett.">
        <title>Horizontal gene cluster transfer increased hallucinogenic mushroom diversity.</title>
        <authorList>
            <person name="Reynolds H.T."/>
            <person name="Vijayakumar V."/>
            <person name="Gluck-Thaler E."/>
            <person name="Korotkin H.B."/>
            <person name="Matheny P.B."/>
            <person name="Slot J.C."/>
        </authorList>
    </citation>
    <scope>NUCLEOTIDE SEQUENCE [LARGE SCALE GENOMIC DNA]</scope>
    <source>
        <strain evidence="3 4">2629</strain>
    </source>
</reference>
<dbReference type="InterPro" id="IPR042326">
    <property type="entry name" value="Ctk3"/>
</dbReference>
<evidence type="ECO:0000256" key="1">
    <source>
        <dbReference type="SAM" id="MobiDB-lite"/>
    </source>
</evidence>
<evidence type="ECO:0000313" key="3">
    <source>
        <dbReference type="EMBL" id="PPQ99767.1"/>
    </source>
</evidence>
<proteinExistence type="predicted"/>
<protein>
    <recommendedName>
        <fullName evidence="2">CID domain-containing protein</fullName>
    </recommendedName>
</protein>
<dbReference type="GO" id="GO:0045943">
    <property type="term" value="P:positive regulation of transcription by RNA polymerase I"/>
    <property type="evidence" value="ECO:0007669"/>
    <property type="project" value="TreeGrafter"/>
</dbReference>
<dbReference type="PANTHER" id="PTHR28291">
    <property type="entry name" value="CTD KINASE SUBUNIT GAMMA"/>
    <property type="match status" value="1"/>
</dbReference>
<organism evidence="3 4">
    <name type="scientific">Panaeolus cyanescens</name>
    <dbReference type="NCBI Taxonomy" id="181874"/>
    <lineage>
        <taxon>Eukaryota</taxon>
        <taxon>Fungi</taxon>
        <taxon>Dikarya</taxon>
        <taxon>Basidiomycota</taxon>
        <taxon>Agaricomycotina</taxon>
        <taxon>Agaricomycetes</taxon>
        <taxon>Agaricomycetidae</taxon>
        <taxon>Agaricales</taxon>
        <taxon>Agaricineae</taxon>
        <taxon>Galeropsidaceae</taxon>
        <taxon>Panaeolus</taxon>
    </lineage>
</organism>
<feature type="region of interest" description="Disordered" evidence="1">
    <location>
        <begin position="148"/>
        <end position="187"/>
    </location>
</feature>
<dbReference type="InterPro" id="IPR008942">
    <property type="entry name" value="ENTH_VHS"/>
</dbReference>
<dbReference type="InterPro" id="IPR024637">
    <property type="entry name" value="Ctk3_C"/>
</dbReference>
<sequence>MVLVQNQRLNGYESRRTQSSIQKVVSYALKHFKACGDVIWDCIIEVMQEGSINSRINILYFLDSLCEISLLSESHRRPDKNSNASGLYVQFVSRDLNRIVEIVVPNGRKGLPNLVSTKQILHNWRSKRYIEPQKIDEAMTLLNERAKYEPRSSGGDANDVSAPPSPHQSLSRGQINKRIEQDRERHKRLREKRWVQPMARNPAFFQTPRLASFYPLNDHEEQTLDIEFENDWETTSDWNPDDEEAIREETKLAFFADEGAT</sequence>
<dbReference type="PROSITE" id="PS51391">
    <property type="entry name" value="CID"/>
    <property type="match status" value="1"/>
</dbReference>
<accession>A0A409Y9U3</accession>
<dbReference type="GO" id="GO:0032786">
    <property type="term" value="P:positive regulation of DNA-templated transcription, elongation"/>
    <property type="evidence" value="ECO:0007669"/>
    <property type="project" value="InterPro"/>
</dbReference>
<dbReference type="InParanoid" id="A0A409Y9U3"/>
<dbReference type="InterPro" id="IPR006569">
    <property type="entry name" value="CID_dom"/>
</dbReference>
<dbReference type="EMBL" id="NHTK01001347">
    <property type="protein sequence ID" value="PPQ99767.1"/>
    <property type="molecule type" value="Genomic_DNA"/>
</dbReference>
<dbReference type="Proteomes" id="UP000284842">
    <property type="component" value="Unassembled WGS sequence"/>
</dbReference>
<dbReference type="AlphaFoldDB" id="A0A409Y9U3"/>
<evidence type="ECO:0000313" key="4">
    <source>
        <dbReference type="Proteomes" id="UP000284842"/>
    </source>
</evidence>
<evidence type="ECO:0000259" key="2">
    <source>
        <dbReference type="PROSITE" id="PS51391"/>
    </source>
</evidence>
<dbReference type="InterPro" id="IPR024638">
    <property type="entry name" value="Ctk3_N"/>
</dbReference>